<dbReference type="EMBL" id="CCJX01000057">
    <property type="protein sequence ID" value="CDT08361.1"/>
    <property type="molecule type" value="Genomic_DNA"/>
</dbReference>
<evidence type="ECO:0000259" key="1">
    <source>
        <dbReference type="Pfam" id="PF01610"/>
    </source>
</evidence>
<reference evidence="2 3" key="1">
    <citation type="submission" date="2014-06" db="EMBL/GenBank/DDBJ databases">
        <authorList>
            <person name="Le Roux F."/>
        </authorList>
    </citation>
    <scope>NUCLEOTIDE SEQUENCE [LARGE SCALE GENOMIC DNA]</scope>
    <source>
        <strain evidence="2 3">J5-4</strain>
    </source>
</reference>
<dbReference type="Proteomes" id="UP000049077">
    <property type="component" value="Unassembled WGS sequence"/>
</dbReference>
<evidence type="ECO:0000313" key="2">
    <source>
        <dbReference type="EMBL" id="CDT08361.1"/>
    </source>
</evidence>
<proteinExistence type="predicted"/>
<name>A0ABM9QNW7_9VIBR</name>
<comment type="caution">
    <text evidence="2">The sequence shown here is derived from an EMBL/GenBank/DDBJ whole genome shotgun (WGS) entry which is preliminary data.</text>
</comment>
<feature type="domain" description="Transposase IS204/IS1001/IS1096/IS1165 DDE" evidence="1">
    <location>
        <begin position="1"/>
        <end position="56"/>
    </location>
</feature>
<dbReference type="Pfam" id="PF01610">
    <property type="entry name" value="DDE_Tnp_ISL3"/>
    <property type="match status" value="1"/>
</dbReference>
<gene>
    <name evidence="2" type="ORF">VCR4J5_150005</name>
</gene>
<dbReference type="InterPro" id="IPR002560">
    <property type="entry name" value="Transposase_DDE"/>
</dbReference>
<protein>
    <recommendedName>
        <fullName evidence="1">Transposase IS204/IS1001/IS1096/IS1165 DDE domain-containing protein</fullName>
    </recommendedName>
</protein>
<accession>A0ABM9QNW7</accession>
<sequence>MLKEQLQALWDERNFDLMIAALDAWCQLAKKTRILSLINFADALWERRVGICNYAKI</sequence>
<organism evidence="2 3">
    <name type="scientific">Vibrio crassostreae</name>
    <dbReference type="NCBI Taxonomy" id="246167"/>
    <lineage>
        <taxon>Bacteria</taxon>
        <taxon>Pseudomonadati</taxon>
        <taxon>Pseudomonadota</taxon>
        <taxon>Gammaproteobacteria</taxon>
        <taxon>Vibrionales</taxon>
        <taxon>Vibrionaceae</taxon>
        <taxon>Vibrio</taxon>
    </lineage>
</organism>
<keyword evidence="3" id="KW-1185">Reference proteome</keyword>
<evidence type="ECO:0000313" key="3">
    <source>
        <dbReference type="Proteomes" id="UP000049077"/>
    </source>
</evidence>